<dbReference type="EMBL" id="QXFT01003653">
    <property type="protein sequence ID" value="KAE9283760.1"/>
    <property type="molecule type" value="Genomic_DNA"/>
</dbReference>
<evidence type="ECO:0000313" key="4">
    <source>
        <dbReference type="EMBL" id="KAE9283760.1"/>
    </source>
</evidence>
<evidence type="ECO:0000313" key="2">
    <source>
        <dbReference type="EMBL" id="KAE8974628.1"/>
    </source>
</evidence>
<accession>A0A6A3I3B5</accession>
<dbReference type="Proteomes" id="UP000434957">
    <property type="component" value="Unassembled WGS sequence"/>
</dbReference>
<gene>
    <name evidence="3" type="ORF">PR001_g25219</name>
    <name evidence="2" type="ORF">PR002_g25856</name>
    <name evidence="4" type="ORF">PR003_g27039</name>
</gene>
<dbReference type="Proteomes" id="UP000435112">
    <property type="component" value="Unassembled WGS sequence"/>
</dbReference>
<dbReference type="AlphaFoldDB" id="A0A6A3I3B5"/>
<proteinExistence type="predicted"/>
<keyword evidence="6" id="KW-1185">Reference proteome</keyword>
<dbReference type="Proteomes" id="UP000429607">
    <property type="component" value="Unassembled WGS sequence"/>
</dbReference>
<feature type="region of interest" description="Disordered" evidence="1">
    <location>
        <begin position="18"/>
        <end position="63"/>
    </location>
</feature>
<protein>
    <submittedName>
        <fullName evidence="2">Uncharacterized protein</fullName>
    </submittedName>
</protein>
<dbReference type="EMBL" id="QXFU01003533">
    <property type="protein sequence ID" value="KAE8974628.1"/>
    <property type="molecule type" value="Genomic_DNA"/>
</dbReference>
<organism evidence="2 7">
    <name type="scientific">Phytophthora rubi</name>
    <dbReference type="NCBI Taxonomy" id="129364"/>
    <lineage>
        <taxon>Eukaryota</taxon>
        <taxon>Sar</taxon>
        <taxon>Stramenopiles</taxon>
        <taxon>Oomycota</taxon>
        <taxon>Peronosporomycetes</taxon>
        <taxon>Peronosporales</taxon>
        <taxon>Peronosporaceae</taxon>
        <taxon>Phytophthora</taxon>
    </lineage>
</organism>
<name>A0A6A3I3B5_9STRA</name>
<reference evidence="5 7" key="1">
    <citation type="submission" date="2018-09" db="EMBL/GenBank/DDBJ databases">
        <title>Genomic investigation of the strawberry pathogen Phytophthora fragariae indicates pathogenicity is determined by transcriptional variation in three key races.</title>
        <authorList>
            <person name="Adams T.M."/>
            <person name="Armitage A.D."/>
            <person name="Sobczyk M.K."/>
            <person name="Bates H.J."/>
            <person name="Dunwell J.M."/>
            <person name="Nellist C.F."/>
            <person name="Harrison R.J."/>
        </authorList>
    </citation>
    <scope>NUCLEOTIDE SEQUENCE [LARGE SCALE GENOMIC DNA]</scope>
    <source>
        <strain evidence="3 5">SCRP249</strain>
        <strain evidence="2 7">SCRP324</strain>
        <strain evidence="4 6">SCRP333</strain>
    </source>
</reference>
<evidence type="ECO:0000313" key="3">
    <source>
        <dbReference type="EMBL" id="KAE8977105.1"/>
    </source>
</evidence>
<evidence type="ECO:0000313" key="6">
    <source>
        <dbReference type="Proteomes" id="UP000434957"/>
    </source>
</evidence>
<dbReference type="OrthoDB" id="10297609at2759"/>
<evidence type="ECO:0000313" key="5">
    <source>
        <dbReference type="Proteomes" id="UP000429607"/>
    </source>
</evidence>
<comment type="caution">
    <text evidence="2">The sequence shown here is derived from an EMBL/GenBank/DDBJ whole genome shotgun (WGS) entry which is preliminary data.</text>
</comment>
<dbReference type="EMBL" id="QXFV01003399">
    <property type="protein sequence ID" value="KAE8977105.1"/>
    <property type="molecule type" value="Genomic_DNA"/>
</dbReference>
<sequence>MRRIGARQAKAHDFQHCLGFGHVRKAPEPGARGSAKQSERRRRRRPALEPQSRPTVAGSLPIKADEGARWPMAKQLGGGHSAQRAFSWPAAAAKAAHPSHRNRAVVEKRREVSAKALRLRYRVADCSASCLTKPQRTPFAKKQTYGYPGYSRRMRCSTADVMCYQKYSLTSLLIRT</sequence>
<evidence type="ECO:0000313" key="7">
    <source>
        <dbReference type="Proteomes" id="UP000435112"/>
    </source>
</evidence>
<evidence type="ECO:0000256" key="1">
    <source>
        <dbReference type="SAM" id="MobiDB-lite"/>
    </source>
</evidence>